<dbReference type="InterPro" id="IPR004509">
    <property type="entry name" value="Competence_ComEA_HhH"/>
</dbReference>
<evidence type="ECO:0000259" key="3">
    <source>
        <dbReference type="SMART" id="SM00278"/>
    </source>
</evidence>
<dbReference type="RefSeq" id="WP_404594253.1">
    <property type="nucleotide sequence ID" value="NZ_JBIYEW010000003.1"/>
</dbReference>
<evidence type="ECO:0000256" key="2">
    <source>
        <dbReference type="SAM" id="Phobius"/>
    </source>
</evidence>
<feature type="transmembrane region" description="Helical" evidence="2">
    <location>
        <begin position="73"/>
        <end position="90"/>
    </location>
</feature>
<evidence type="ECO:0000313" key="4">
    <source>
        <dbReference type="EMBL" id="MFK4639009.1"/>
    </source>
</evidence>
<organism evidence="4 5">
    <name type="scientific">Paenarthrobacter histidinolovorans</name>
    <dbReference type="NCBI Taxonomy" id="43664"/>
    <lineage>
        <taxon>Bacteria</taxon>
        <taxon>Bacillati</taxon>
        <taxon>Actinomycetota</taxon>
        <taxon>Actinomycetes</taxon>
        <taxon>Micrococcales</taxon>
        <taxon>Micrococcaceae</taxon>
        <taxon>Paenarthrobacter</taxon>
    </lineage>
</organism>
<feature type="domain" description="Helix-hairpin-helix DNA-binding motif class 1" evidence="3">
    <location>
        <begin position="242"/>
        <end position="261"/>
    </location>
</feature>
<accession>A0ABW8N611</accession>
<dbReference type="PANTHER" id="PTHR21180">
    <property type="entry name" value="ENDONUCLEASE/EXONUCLEASE/PHOSPHATASE FAMILY DOMAIN-CONTAINING PROTEIN 1"/>
    <property type="match status" value="1"/>
</dbReference>
<protein>
    <submittedName>
        <fullName evidence="4">Competence protein ComEA</fullName>
    </submittedName>
</protein>
<feature type="region of interest" description="Disordered" evidence="1">
    <location>
        <begin position="99"/>
        <end position="134"/>
    </location>
</feature>
<dbReference type="InterPro" id="IPR010994">
    <property type="entry name" value="RuvA_2-like"/>
</dbReference>
<dbReference type="NCBIfam" id="TIGR00426">
    <property type="entry name" value="competence protein ComEA helix-hairpin-helix repeat region"/>
    <property type="match status" value="1"/>
</dbReference>
<feature type="domain" description="Helix-hairpin-helix DNA-binding motif class 1" evidence="3">
    <location>
        <begin position="272"/>
        <end position="291"/>
    </location>
</feature>
<dbReference type="Pfam" id="PF10531">
    <property type="entry name" value="SLBB"/>
    <property type="match status" value="1"/>
</dbReference>
<dbReference type="Proteomes" id="UP001620520">
    <property type="component" value="Unassembled WGS sequence"/>
</dbReference>
<keyword evidence="2" id="KW-0812">Transmembrane</keyword>
<dbReference type="Gene3D" id="3.10.560.10">
    <property type="entry name" value="Outer membrane lipoprotein wza domain like"/>
    <property type="match status" value="1"/>
</dbReference>
<keyword evidence="2" id="KW-0472">Membrane</keyword>
<feature type="compositionally biased region" description="Polar residues" evidence="1">
    <location>
        <begin position="105"/>
        <end position="124"/>
    </location>
</feature>
<sequence>MPRRNRDQSQDAAAQAARERFVSRMIPDHSSQPLLDLSDGSDTATGHLASLFADQINPTPAAARLRWRTSWRVAALLAVVGVVLMAWFLWRLADGKARSEPLDPSMSSTGALGPESTDSPSGDTEPTAAAAAPAQGGPGMVVVHVAGAVVKPGVVSLPQGSRVFQAIDAAGGAAPSAELTALNLAEVLTDGIKLYIPVVGEALPQAPSSSIAGAGAGSGASSGTAGPAATGARVNINTASLEELGTLPRVGPVTAQRILDWRKEHGAFTSVDELDAVDGIGPKLMESLKDLVTVQGG</sequence>
<keyword evidence="5" id="KW-1185">Reference proteome</keyword>
<comment type="caution">
    <text evidence="4">The sequence shown here is derived from an EMBL/GenBank/DDBJ whole genome shotgun (WGS) entry which is preliminary data.</text>
</comment>
<dbReference type="InterPro" id="IPR019554">
    <property type="entry name" value="Soluble_ligand-bd"/>
</dbReference>
<proteinExistence type="predicted"/>
<dbReference type="SMART" id="SM00278">
    <property type="entry name" value="HhH1"/>
    <property type="match status" value="2"/>
</dbReference>
<dbReference type="PANTHER" id="PTHR21180:SF32">
    <property type="entry name" value="ENDONUCLEASE_EXONUCLEASE_PHOSPHATASE FAMILY DOMAIN-CONTAINING PROTEIN 1"/>
    <property type="match status" value="1"/>
</dbReference>
<dbReference type="InterPro" id="IPR003583">
    <property type="entry name" value="Hlx-hairpin-Hlx_DNA-bd_motif"/>
</dbReference>
<name>A0ABW8N611_9MICC</name>
<reference evidence="4 5" key="1">
    <citation type="submission" date="2024-10" db="EMBL/GenBank/DDBJ databases">
        <title>Novel secondary metabolite-producing bacteria for plant disease control.</title>
        <authorList>
            <person name="Chevrette M."/>
        </authorList>
    </citation>
    <scope>NUCLEOTIDE SEQUENCE [LARGE SCALE GENOMIC DNA]</scope>
    <source>
        <strain evidence="4 5">J30 TE3557</strain>
    </source>
</reference>
<evidence type="ECO:0000313" key="5">
    <source>
        <dbReference type="Proteomes" id="UP001620520"/>
    </source>
</evidence>
<evidence type="ECO:0000256" key="1">
    <source>
        <dbReference type="SAM" id="MobiDB-lite"/>
    </source>
</evidence>
<gene>
    <name evidence="4" type="ORF">ABIA52_001898</name>
</gene>
<dbReference type="Gene3D" id="1.10.150.280">
    <property type="entry name" value="AF1531-like domain"/>
    <property type="match status" value="1"/>
</dbReference>
<dbReference type="EMBL" id="JBIYEW010000003">
    <property type="protein sequence ID" value="MFK4639009.1"/>
    <property type="molecule type" value="Genomic_DNA"/>
</dbReference>
<dbReference type="SUPFAM" id="SSF47781">
    <property type="entry name" value="RuvA domain 2-like"/>
    <property type="match status" value="1"/>
</dbReference>
<keyword evidence="2" id="KW-1133">Transmembrane helix</keyword>
<dbReference type="InterPro" id="IPR051675">
    <property type="entry name" value="Endo/Exo/Phosphatase_dom_1"/>
</dbReference>
<dbReference type="Pfam" id="PF12836">
    <property type="entry name" value="HHH_3"/>
    <property type="match status" value="1"/>
</dbReference>